<organism evidence="1 2">
    <name type="scientific">Oceanicoccus sagamiensis</name>
    <dbReference type="NCBI Taxonomy" id="716816"/>
    <lineage>
        <taxon>Bacteria</taxon>
        <taxon>Pseudomonadati</taxon>
        <taxon>Pseudomonadota</taxon>
        <taxon>Gammaproteobacteria</taxon>
        <taxon>Cellvibrionales</taxon>
        <taxon>Spongiibacteraceae</taxon>
        <taxon>Oceanicoccus</taxon>
    </lineage>
</organism>
<dbReference type="AlphaFoldDB" id="A0A1X9NEA6"/>
<protein>
    <submittedName>
        <fullName evidence="1">Uncharacterized protein</fullName>
    </submittedName>
</protein>
<keyword evidence="2" id="KW-1185">Reference proteome</keyword>
<name>A0A1X9NEA6_9GAMM</name>
<proteinExistence type="predicted"/>
<dbReference type="EMBL" id="CP019343">
    <property type="protein sequence ID" value="ARN75384.1"/>
    <property type="molecule type" value="Genomic_DNA"/>
</dbReference>
<dbReference type="RefSeq" id="WP_085759561.1">
    <property type="nucleotide sequence ID" value="NZ_CP019343.1"/>
</dbReference>
<accession>A0A1X9NEA6</accession>
<gene>
    <name evidence="1" type="ORF">BST96_15450</name>
</gene>
<sequence>MTTFTLNLSALRPLLAAPRFLLLVLILLPSLANAVVVKGSNTLTIDDALEDFLLAKRDSSVDIISGGVLQQAIVRHNATLTVDGGSVDKIVVSGAGQLNVITGSFTRIVAKKDSRVSLSNVANLDRLVLRGNAAIEIMASELEFDGRFLTGVWENGTGFSIRTINRTGVETNGLPGFAFSPVPPTAVPVPATAWLFLSALTGLGLIGRRRH</sequence>
<reference evidence="1 2" key="1">
    <citation type="submission" date="2016-11" db="EMBL/GenBank/DDBJ databases">
        <title>Trade-off between light-utilization and light-protection in marine flavobacteria.</title>
        <authorList>
            <person name="Kumagai Y."/>
        </authorList>
    </citation>
    <scope>NUCLEOTIDE SEQUENCE [LARGE SCALE GENOMIC DNA]</scope>
    <source>
        <strain evidence="1 2">NBRC 107125</strain>
    </source>
</reference>
<dbReference type="KEGG" id="osg:BST96_15450"/>
<evidence type="ECO:0000313" key="2">
    <source>
        <dbReference type="Proteomes" id="UP000193450"/>
    </source>
</evidence>
<evidence type="ECO:0000313" key="1">
    <source>
        <dbReference type="EMBL" id="ARN75384.1"/>
    </source>
</evidence>
<dbReference type="InterPro" id="IPR022472">
    <property type="entry name" value="VPLPA-CTERM"/>
</dbReference>
<dbReference type="Proteomes" id="UP000193450">
    <property type="component" value="Chromosome"/>
</dbReference>
<dbReference type="NCBIfam" id="TIGR03370">
    <property type="entry name" value="VPLPA-CTERM"/>
    <property type="match status" value="1"/>
</dbReference>